<accession>A0A2P5E7J1</accession>
<comment type="caution">
    <text evidence="1">The sequence shown here is derived from an EMBL/GenBank/DDBJ whole genome shotgun (WGS) entry which is preliminary data.</text>
</comment>
<protein>
    <submittedName>
        <fullName evidence="1">Uncharacterized protein</fullName>
    </submittedName>
</protein>
<proteinExistence type="predicted"/>
<dbReference type="Proteomes" id="UP000237000">
    <property type="component" value="Unassembled WGS sequence"/>
</dbReference>
<dbReference type="OrthoDB" id="10361663at2759"/>
<name>A0A2P5E7J1_TREOI</name>
<sequence length="82" mass="9418">MACLIFGKFSETYLNRFSVLVKEKKNEKIDSAPGSRAVLEDFFRKFPCSQYCEYLGQNGRISEQTPTIFNVPKLDSLVMTLK</sequence>
<evidence type="ECO:0000313" key="1">
    <source>
        <dbReference type="EMBL" id="PON81495.1"/>
    </source>
</evidence>
<keyword evidence="2" id="KW-1185">Reference proteome</keyword>
<dbReference type="AlphaFoldDB" id="A0A2P5E7J1"/>
<reference evidence="2" key="1">
    <citation type="submission" date="2016-06" db="EMBL/GenBank/DDBJ databases">
        <title>Parallel loss of symbiosis genes in relatives of nitrogen-fixing non-legume Parasponia.</title>
        <authorList>
            <person name="Van Velzen R."/>
            <person name="Holmer R."/>
            <person name="Bu F."/>
            <person name="Rutten L."/>
            <person name="Van Zeijl A."/>
            <person name="Liu W."/>
            <person name="Santuari L."/>
            <person name="Cao Q."/>
            <person name="Sharma T."/>
            <person name="Shen D."/>
            <person name="Roswanjaya Y."/>
            <person name="Wardhani T."/>
            <person name="Kalhor M.S."/>
            <person name="Jansen J."/>
            <person name="Van den Hoogen J."/>
            <person name="Gungor B."/>
            <person name="Hartog M."/>
            <person name="Hontelez J."/>
            <person name="Verver J."/>
            <person name="Yang W.-C."/>
            <person name="Schijlen E."/>
            <person name="Repin R."/>
            <person name="Schilthuizen M."/>
            <person name="Schranz E."/>
            <person name="Heidstra R."/>
            <person name="Miyata K."/>
            <person name="Fedorova E."/>
            <person name="Kohlen W."/>
            <person name="Bisseling T."/>
            <person name="Smit S."/>
            <person name="Geurts R."/>
        </authorList>
    </citation>
    <scope>NUCLEOTIDE SEQUENCE [LARGE SCALE GENOMIC DNA]</scope>
    <source>
        <strain evidence="2">cv. RG33-2</strain>
    </source>
</reference>
<evidence type="ECO:0000313" key="2">
    <source>
        <dbReference type="Proteomes" id="UP000237000"/>
    </source>
</evidence>
<organism evidence="1 2">
    <name type="scientific">Trema orientale</name>
    <name type="common">Charcoal tree</name>
    <name type="synonym">Celtis orientalis</name>
    <dbReference type="NCBI Taxonomy" id="63057"/>
    <lineage>
        <taxon>Eukaryota</taxon>
        <taxon>Viridiplantae</taxon>
        <taxon>Streptophyta</taxon>
        <taxon>Embryophyta</taxon>
        <taxon>Tracheophyta</taxon>
        <taxon>Spermatophyta</taxon>
        <taxon>Magnoliopsida</taxon>
        <taxon>eudicotyledons</taxon>
        <taxon>Gunneridae</taxon>
        <taxon>Pentapetalae</taxon>
        <taxon>rosids</taxon>
        <taxon>fabids</taxon>
        <taxon>Rosales</taxon>
        <taxon>Cannabaceae</taxon>
        <taxon>Trema</taxon>
    </lineage>
</organism>
<dbReference type="EMBL" id="JXTC01000215">
    <property type="protein sequence ID" value="PON81495.1"/>
    <property type="molecule type" value="Genomic_DNA"/>
</dbReference>
<gene>
    <name evidence="1" type="ORF">TorRG33x02_226870</name>
</gene>
<dbReference type="InParanoid" id="A0A2P5E7J1"/>